<proteinExistence type="predicted"/>
<reference evidence="2 3" key="1">
    <citation type="submission" date="2019-08" db="EMBL/GenBank/DDBJ databases">
        <title>Complete genome sequence of Terriglobus albidus strain ORNL.</title>
        <authorList>
            <person name="Podar M."/>
        </authorList>
    </citation>
    <scope>NUCLEOTIDE SEQUENCE [LARGE SCALE GENOMIC DNA]</scope>
    <source>
        <strain evidence="2 3">ORNL</strain>
    </source>
</reference>
<evidence type="ECO:0000313" key="3">
    <source>
        <dbReference type="Proteomes" id="UP000321820"/>
    </source>
</evidence>
<evidence type="ECO:0000313" key="2">
    <source>
        <dbReference type="EMBL" id="QEE29087.1"/>
    </source>
</evidence>
<dbReference type="EMBL" id="CP042806">
    <property type="protein sequence ID" value="QEE29087.1"/>
    <property type="molecule type" value="Genomic_DNA"/>
</dbReference>
<name>A0A5B9EFH7_9BACT</name>
<organism evidence="2 3">
    <name type="scientific">Terriglobus albidus</name>
    <dbReference type="NCBI Taxonomy" id="1592106"/>
    <lineage>
        <taxon>Bacteria</taxon>
        <taxon>Pseudomonadati</taxon>
        <taxon>Acidobacteriota</taxon>
        <taxon>Terriglobia</taxon>
        <taxon>Terriglobales</taxon>
        <taxon>Acidobacteriaceae</taxon>
        <taxon>Terriglobus</taxon>
    </lineage>
</organism>
<protein>
    <recommendedName>
        <fullName evidence="4">TrbI/VirB10 family protein</fullName>
    </recommendedName>
</protein>
<keyword evidence="3" id="KW-1185">Reference proteome</keyword>
<dbReference type="Proteomes" id="UP000321820">
    <property type="component" value="Chromosome"/>
</dbReference>
<dbReference type="KEGG" id="talb:FTW19_14425"/>
<sequence length="426" mass="46013">MMRRVFSLLPAVLLFLLCVVAKAQAPNESGATIDTGVPLRIQIRKTIPLARGTVVEGFLVAPVYVRERLVLPEGTRVTGTVQDFAPTAFKIRLQARLDGDLTPLHEPIVHFQSLDLDGREVAIDAVATVSTAQPIRFTTAQKRPSLMKQASGYVRGQINDTKDAVFGPGRSDRALQLLFSQLPYHPQRIWSGTRFVADLSRPLMIPMPAAESPELSSSAIGPEGISVTARLSERLSSETARKGDTVHAIVTVPVFDDAKHLILAEGDSLDGTVLQSKHSRSFGRNGQLRFVFQTLKPLNREAKPVSAVISGVDGSKSDNLSIDNEGGVKASADKNRFLAPALLGVLAVAGHDRDRDGNGLGRQTVAANGFGVVARIVALTVNDRNVATGFGAYAFAKSIYFRFLSQGHPVEFPKNTQVELKVISHQ</sequence>
<dbReference type="OrthoDB" id="113997at2"/>
<keyword evidence="1" id="KW-0732">Signal</keyword>
<dbReference type="AlphaFoldDB" id="A0A5B9EFH7"/>
<dbReference type="RefSeq" id="WP_147648286.1">
    <property type="nucleotide sequence ID" value="NZ_CP042806.1"/>
</dbReference>
<feature type="signal peptide" evidence="1">
    <location>
        <begin position="1"/>
        <end position="23"/>
    </location>
</feature>
<accession>A0A5B9EFH7</accession>
<gene>
    <name evidence="2" type="ORF">FTW19_14425</name>
</gene>
<evidence type="ECO:0000256" key="1">
    <source>
        <dbReference type="SAM" id="SignalP"/>
    </source>
</evidence>
<feature type="chain" id="PRO_5023051583" description="TrbI/VirB10 family protein" evidence="1">
    <location>
        <begin position="24"/>
        <end position="426"/>
    </location>
</feature>
<evidence type="ECO:0008006" key="4">
    <source>
        <dbReference type="Google" id="ProtNLM"/>
    </source>
</evidence>